<dbReference type="OrthoDB" id="19679at2759"/>
<comment type="subcellular location">
    <subcellularLocation>
        <location evidence="1">Nucleus</location>
    </subcellularLocation>
</comment>
<dbReference type="AlphaFoldDB" id="A0A0V0QM31"/>
<accession>A0A0V0QM31</accession>
<gene>
    <name evidence="4" type="ORF">PPERSA_09185</name>
</gene>
<evidence type="ECO:0000256" key="1">
    <source>
        <dbReference type="ARBA" id="ARBA00004123"/>
    </source>
</evidence>
<keyword evidence="3" id="KW-0539">Nucleus</keyword>
<dbReference type="Pfam" id="PF09751">
    <property type="entry name" value="Es2"/>
    <property type="match status" value="2"/>
</dbReference>
<reference evidence="4 5" key="1">
    <citation type="journal article" date="2015" name="Sci. Rep.">
        <title>Genome of the facultative scuticociliatosis pathogen Pseudocohnilembus persalinus provides insight into its virulence through horizontal gene transfer.</title>
        <authorList>
            <person name="Xiong J."/>
            <person name="Wang G."/>
            <person name="Cheng J."/>
            <person name="Tian M."/>
            <person name="Pan X."/>
            <person name="Warren A."/>
            <person name="Jiang C."/>
            <person name="Yuan D."/>
            <person name="Miao W."/>
        </authorList>
    </citation>
    <scope>NUCLEOTIDE SEQUENCE [LARGE SCALE GENOMIC DNA]</scope>
    <source>
        <strain evidence="4">36N120E</strain>
    </source>
</reference>
<protein>
    <submittedName>
        <fullName evidence="4">Uncharacterized protein</fullName>
    </submittedName>
</protein>
<keyword evidence="5" id="KW-1185">Reference proteome</keyword>
<dbReference type="EMBL" id="LDAU01000138">
    <property type="protein sequence ID" value="KRX03277.1"/>
    <property type="molecule type" value="Genomic_DNA"/>
</dbReference>
<proteinExistence type="inferred from homology"/>
<dbReference type="GO" id="GO:0071013">
    <property type="term" value="C:catalytic step 2 spliceosome"/>
    <property type="evidence" value="ECO:0007669"/>
    <property type="project" value="TreeGrafter"/>
</dbReference>
<evidence type="ECO:0000313" key="4">
    <source>
        <dbReference type="EMBL" id="KRX03277.1"/>
    </source>
</evidence>
<evidence type="ECO:0000256" key="2">
    <source>
        <dbReference type="ARBA" id="ARBA00009072"/>
    </source>
</evidence>
<name>A0A0V0QM31_PSEPJ</name>
<dbReference type="InterPro" id="IPR019148">
    <property type="entry name" value="Nuclear_protein_DGCR14_ESS-2"/>
</dbReference>
<dbReference type="PANTHER" id="PTHR12940:SF0">
    <property type="entry name" value="SPLICING FACTOR ESS-2 HOMOLOG"/>
    <property type="match status" value="1"/>
</dbReference>
<evidence type="ECO:0000256" key="3">
    <source>
        <dbReference type="ARBA" id="ARBA00023242"/>
    </source>
</evidence>
<sequence>MPVLEEEEYLEKLEKVIKRDFYPELHKIEYLMNPEQKELDEKDKDLQLSLNRFIQRVKSEDNEILREIKEKEEKNWKQKLWWMFLAEKKEKELSNAIEAQRYYDPVKKIQHDDSRRLALPQFTGKNSLFFPGEGLKRQLKDQDEINKKKKIFYENTRLDYQQLLMQEQVQEKKKEKLHSLEVLNTPALIGLHKQLKEDDKNYDLNKLKNGSLSERSEISQINGYSLVEVPSYDPKKRRWIFQDIR</sequence>
<comment type="caution">
    <text evidence="4">The sequence shown here is derived from an EMBL/GenBank/DDBJ whole genome shotgun (WGS) entry which is preliminary data.</text>
</comment>
<organism evidence="4 5">
    <name type="scientific">Pseudocohnilembus persalinus</name>
    <name type="common">Ciliate</name>
    <dbReference type="NCBI Taxonomy" id="266149"/>
    <lineage>
        <taxon>Eukaryota</taxon>
        <taxon>Sar</taxon>
        <taxon>Alveolata</taxon>
        <taxon>Ciliophora</taxon>
        <taxon>Intramacronucleata</taxon>
        <taxon>Oligohymenophorea</taxon>
        <taxon>Scuticociliatia</taxon>
        <taxon>Philasterida</taxon>
        <taxon>Pseudocohnilembidae</taxon>
        <taxon>Pseudocohnilembus</taxon>
    </lineage>
</organism>
<comment type="similarity">
    <text evidence="2">Belongs to the ESS2 family.</text>
</comment>
<dbReference type="PANTHER" id="PTHR12940">
    <property type="entry name" value="ES-2 PROTEIN - RELATED"/>
    <property type="match status" value="1"/>
</dbReference>
<evidence type="ECO:0000313" key="5">
    <source>
        <dbReference type="Proteomes" id="UP000054937"/>
    </source>
</evidence>
<dbReference type="Proteomes" id="UP000054937">
    <property type="component" value="Unassembled WGS sequence"/>
</dbReference>
<dbReference type="InParanoid" id="A0A0V0QM31"/>